<proteinExistence type="inferred from homology"/>
<dbReference type="Proteomes" id="UP001444146">
    <property type="component" value="Unassembled WGS sequence"/>
</dbReference>
<feature type="signal peptide" evidence="5">
    <location>
        <begin position="1"/>
        <end position="24"/>
    </location>
</feature>
<sequence length="324" mass="36167">MIRKNLSLALGVLLTCSFSVSSWAADVTLKLGHPVNEEHSWHKASLKFAEQVKQKTNGEVEVKVYPNESLGKEMDIINAIQLGSVDMTITGESLQNWAPSAALLGVPYMITSSEQMAKIVNGEVGAQIAKDIEEKAKLKTIAWFERGPRNLTANRPITNPSELKGLTLRLPNVPLFIGVWKELGAQPTPMAFSEVFTGLQQGVIEGQENPLSMIMSGSFFEVQKYLNRTEHVRGWIYLMMGSKKFNKLKPEYQQAILDAGKEAQRYEHELYLADEAKLIDTLQAKGMILVDVHQNEFAAIANKAVEKLINPQIKPLYEKARDTK</sequence>
<dbReference type="Gene3D" id="3.40.190.170">
    <property type="entry name" value="Bacterial extracellular solute-binding protein, family 7"/>
    <property type="match status" value="1"/>
</dbReference>
<name>A0ABV0HEC5_9ENTR</name>
<dbReference type="PIRSF" id="PIRSF006470">
    <property type="entry name" value="DctB"/>
    <property type="match status" value="1"/>
</dbReference>
<gene>
    <name evidence="6" type="ORF">VSR74_02675</name>
</gene>
<dbReference type="Pfam" id="PF03480">
    <property type="entry name" value="DctP"/>
    <property type="match status" value="1"/>
</dbReference>
<dbReference type="CDD" id="cd13603">
    <property type="entry name" value="PBP2_TRAP_Siap_TeaA_like"/>
    <property type="match status" value="1"/>
</dbReference>
<organism evidence="6 7">
    <name type="scientific">Pseudocitrobacter cyperus</name>
    <dbReference type="NCBI Taxonomy" id="3112843"/>
    <lineage>
        <taxon>Bacteria</taxon>
        <taxon>Pseudomonadati</taxon>
        <taxon>Pseudomonadota</taxon>
        <taxon>Gammaproteobacteria</taxon>
        <taxon>Enterobacterales</taxon>
        <taxon>Enterobacteriaceae</taxon>
        <taxon>Pseudocitrobacter</taxon>
    </lineage>
</organism>
<comment type="subcellular location">
    <subcellularLocation>
        <location evidence="1">Cell envelope</location>
    </subcellularLocation>
</comment>
<evidence type="ECO:0000313" key="7">
    <source>
        <dbReference type="Proteomes" id="UP001444146"/>
    </source>
</evidence>
<dbReference type="NCBIfam" id="NF037995">
    <property type="entry name" value="TRAP_S1"/>
    <property type="match status" value="1"/>
</dbReference>
<comment type="caution">
    <text evidence="6">The sequence shown here is derived from an EMBL/GenBank/DDBJ whole genome shotgun (WGS) entry which is preliminary data.</text>
</comment>
<protein>
    <submittedName>
        <fullName evidence="6">TRAP transporter substrate-binding protein</fullName>
    </submittedName>
</protein>
<dbReference type="InterPro" id="IPR038404">
    <property type="entry name" value="TRAP_DctP_sf"/>
</dbReference>
<reference evidence="6 7" key="1">
    <citation type="submission" date="2024-01" db="EMBL/GenBank/DDBJ databases">
        <title>Pseudocitrobacter sp. Endophytic strain Cyp-38L.</title>
        <authorList>
            <person name="Amer M.A."/>
            <person name="Hamed S.M."/>
        </authorList>
    </citation>
    <scope>NUCLEOTIDE SEQUENCE [LARGE SCALE GENOMIC DNA]</scope>
    <source>
        <strain evidence="6 7">Cyp38S</strain>
    </source>
</reference>
<dbReference type="EMBL" id="JAYMYY010000001">
    <property type="protein sequence ID" value="MEO3988733.1"/>
    <property type="molecule type" value="Genomic_DNA"/>
</dbReference>
<accession>A0ABV0HEC5</accession>
<dbReference type="PANTHER" id="PTHR33376">
    <property type="match status" value="1"/>
</dbReference>
<evidence type="ECO:0000256" key="3">
    <source>
        <dbReference type="ARBA" id="ARBA00022448"/>
    </source>
</evidence>
<evidence type="ECO:0000256" key="4">
    <source>
        <dbReference type="ARBA" id="ARBA00022729"/>
    </source>
</evidence>
<dbReference type="InterPro" id="IPR004682">
    <property type="entry name" value="TRAP_DctP"/>
</dbReference>
<evidence type="ECO:0000256" key="2">
    <source>
        <dbReference type="ARBA" id="ARBA00009023"/>
    </source>
</evidence>
<comment type="similarity">
    <text evidence="2">Belongs to the bacterial solute-binding protein 7 family.</text>
</comment>
<keyword evidence="4 5" id="KW-0732">Signal</keyword>
<evidence type="ECO:0000256" key="1">
    <source>
        <dbReference type="ARBA" id="ARBA00004196"/>
    </source>
</evidence>
<keyword evidence="7" id="KW-1185">Reference proteome</keyword>
<dbReference type="PANTHER" id="PTHR33376:SF4">
    <property type="entry name" value="SIALIC ACID-BINDING PERIPLASMIC PROTEIN SIAP"/>
    <property type="match status" value="1"/>
</dbReference>
<evidence type="ECO:0000313" key="6">
    <source>
        <dbReference type="EMBL" id="MEO3988733.1"/>
    </source>
</evidence>
<dbReference type="NCBIfam" id="TIGR00787">
    <property type="entry name" value="dctP"/>
    <property type="match status" value="1"/>
</dbReference>
<dbReference type="RefSeq" id="WP_347793268.1">
    <property type="nucleotide sequence ID" value="NZ_JAYMYY010000001.1"/>
</dbReference>
<feature type="chain" id="PRO_5045767106" evidence="5">
    <location>
        <begin position="25"/>
        <end position="324"/>
    </location>
</feature>
<dbReference type="InterPro" id="IPR018389">
    <property type="entry name" value="DctP_fam"/>
</dbReference>
<evidence type="ECO:0000256" key="5">
    <source>
        <dbReference type="SAM" id="SignalP"/>
    </source>
</evidence>
<keyword evidence="3" id="KW-0813">Transport</keyword>